<evidence type="ECO:0000256" key="1">
    <source>
        <dbReference type="ARBA" id="ARBA00010923"/>
    </source>
</evidence>
<keyword evidence="5" id="KW-0540">Nuclease</keyword>
<dbReference type="InterPro" id="IPR044946">
    <property type="entry name" value="Restrct_endonuc_typeI_TRD_sf"/>
</dbReference>
<keyword evidence="6" id="KW-1185">Reference proteome</keyword>
<comment type="caution">
    <text evidence="5">The sequence shown here is derived from an EMBL/GenBank/DDBJ whole genome shotgun (WGS) entry which is preliminary data.</text>
</comment>
<keyword evidence="3" id="KW-0238">DNA-binding</keyword>
<dbReference type="PANTHER" id="PTHR43140">
    <property type="entry name" value="TYPE-1 RESTRICTION ENZYME ECOKI SPECIFICITY PROTEIN"/>
    <property type="match status" value="1"/>
</dbReference>
<comment type="similarity">
    <text evidence="1">Belongs to the type-I restriction system S methylase family.</text>
</comment>
<organism evidence="5 6">
    <name type="scientific">Vibrio barjaei</name>
    <dbReference type="NCBI Taxonomy" id="1676683"/>
    <lineage>
        <taxon>Bacteria</taxon>
        <taxon>Pseudomonadati</taxon>
        <taxon>Pseudomonadota</taxon>
        <taxon>Gammaproteobacteria</taxon>
        <taxon>Vibrionales</taxon>
        <taxon>Vibrionaceae</taxon>
        <taxon>Vibrio</taxon>
    </lineage>
</organism>
<dbReference type="InterPro" id="IPR051212">
    <property type="entry name" value="Type-I_RE_S_subunit"/>
</dbReference>
<protein>
    <submittedName>
        <fullName evidence="5">Restriction endonuclease subunit S</fullName>
    </submittedName>
</protein>
<feature type="domain" description="Type I restriction modification DNA specificity" evidence="4">
    <location>
        <begin position="28"/>
        <end position="182"/>
    </location>
</feature>
<dbReference type="Gene3D" id="3.90.220.20">
    <property type="entry name" value="DNA methylase specificity domains"/>
    <property type="match status" value="2"/>
</dbReference>
<dbReference type="Pfam" id="PF01420">
    <property type="entry name" value="Methylase_S"/>
    <property type="match status" value="1"/>
</dbReference>
<evidence type="ECO:0000256" key="2">
    <source>
        <dbReference type="ARBA" id="ARBA00022747"/>
    </source>
</evidence>
<dbReference type="SUPFAM" id="SSF116734">
    <property type="entry name" value="DNA methylase specificity domain"/>
    <property type="match status" value="2"/>
</dbReference>
<sequence length="420" mass="47714">MTDTMITQMPKYELYKDSGVEWLGNIPHSWGILRLKHLCAIKTGDKDTVHRTDDGMYPFYIRSPKVQRINTYSYDGEAILTAGDGDIGKIFHYVNGKFDFHQRVYKFSDFTQVKAKYLYYYLHHNLAEEVVKLSAKTTVDSLRLPYLQNFYVAIPSDIEQLSIVNFLDDKAGRIDKAIAIKQNQIVLLKERKQIIIQQAVTQGLNPDAPMKDSGVDWIGEIPEHWGIVRFKNLFTQSRLPVRKGDGVVTSYRDGQVTLRSNRRAGGYTEAILEGGYQGIRKGQLVLNSMDAFEGAIGVSDSDGKCTPEYVICDPINNVNVSQYYFAYLLREMALAKYIQVICNAVRQRAVRIRYSNLAPLFMVVPPIKEQEDIVSFIEKESAKLDAGIKHLNEQISKLKEYKTTLINSAVTGKIKVTELA</sequence>
<accession>A0ABW7IF75</accession>
<keyword evidence="2" id="KW-0680">Restriction system</keyword>
<dbReference type="GO" id="GO:0004519">
    <property type="term" value="F:endonuclease activity"/>
    <property type="evidence" value="ECO:0007669"/>
    <property type="project" value="UniProtKB-KW"/>
</dbReference>
<evidence type="ECO:0000313" key="5">
    <source>
        <dbReference type="EMBL" id="MFH0259378.1"/>
    </source>
</evidence>
<keyword evidence="5" id="KW-0255">Endonuclease</keyword>
<proteinExistence type="inferred from homology"/>
<evidence type="ECO:0000256" key="3">
    <source>
        <dbReference type="ARBA" id="ARBA00023125"/>
    </source>
</evidence>
<dbReference type="PANTHER" id="PTHR43140:SF1">
    <property type="entry name" value="TYPE I RESTRICTION ENZYME ECOKI SPECIFICITY SUBUNIT"/>
    <property type="match status" value="1"/>
</dbReference>
<dbReference type="Proteomes" id="UP001607125">
    <property type="component" value="Unassembled WGS sequence"/>
</dbReference>
<dbReference type="Gene3D" id="1.10.287.1120">
    <property type="entry name" value="Bipartite methylase S protein"/>
    <property type="match status" value="1"/>
</dbReference>
<evidence type="ECO:0000259" key="4">
    <source>
        <dbReference type="Pfam" id="PF01420"/>
    </source>
</evidence>
<evidence type="ECO:0000313" key="6">
    <source>
        <dbReference type="Proteomes" id="UP001607125"/>
    </source>
</evidence>
<dbReference type="InterPro" id="IPR000055">
    <property type="entry name" value="Restrct_endonuc_typeI_TRD"/>
</dbReference>
<keyword evidence="5" id="KW-0378">Hydrolase</keyword>
<dbReference type="EMBL" id="JBIHSF010000004">
    <property type="protein sequence ID" value="MFH0259378.1"/>
    <property type="molecule type" value="Genomic_DNA"/>
</dbReference>
<name>A0ABW7IF75_9VIBR</name>
<dbReference type="RefSeq" id="WP_394628506.1">
    <property type="nucleotide sequence ID" value="NZ_JBIHSF010000004.1"/>
</dbReference>
<gene>
    <name evidence="5" type="ORF">ACGRH2_02830</name>
</gene>
<reference evidence="5 6" key="1">
    <citation type="submission" date="2024-10" db="EMBL/GenBank/DDBJ databases">
        <authorList>
            <person name="Yibar A."/>
            <person name="Saticioglu I.B."/>
            <person name="Duman M."/>
            <person name="Ajmi N."/>
            <person name="Gurler F."/>
            <person name="Ay H."/>
            <person name="Onuk E."/>
            <person name="Guler S."/>
            <person name="Romalde J.L."/>
        </authorList>
    </citation>
    <scope>NUCLEOTIDE SEQUENCE [LARGE SCALE GENOMIC DNA]</scope>
    <source>
        <strain evidence="5 6">1-TCBS-B</strain>
    </source>
</reference>